<dbReference type="GO" id="GO:0003964">
    <property type="term" value="F:RNA-directed DNA polymerase activity"/>
    <property type="evidence" value="ECO:0007669"/>
    <property type="project" value="UniProtKB-KW"/>
</dbReference>
<keyword evidence="4" id="KW-1185">Reference proteome</keyword>
<dbReference type="InterPro" id="IPR043502">
    <property type="entry name" value="DNA/RNA_pol_sf"/>
</dbReference>
<sequence>MPPKRNATTTTTTPMTNAQIKALIAQGVADALAERDADRSKNGDDSHDSGSDRRIRIHVARECTYRDFLRFQPFSFNGTEGFVRLPQWFERMESVFHISNCAVRNQVKYATCTLLGNALMWWNSHVKTVGYNAAYGMPWKTLIKMMTDKYCPRGEIKKLEIKIWNLKVKDSDKVEKYVGGLPDMIQGSVMASKPKKMQDAIEFAVELMDQKIRTLAERQAENKRKFKDTSRNNQNQQQPFKRHNVARAYTAGPGEKKPYGGFKPLGAVVNTNTQRGVTCYECEVQGHYKKDYPKLRNKNQGTQARNGNVVARAYTLGMAGENLNSNVVTGTFLLNNCYALILFDTGADRSFVSTAFSSLIDIVPTTLDHGYDVELADGKIIEVNTLIRGCTLNFMNHSFNIDLMPVKLDSFDVIIGMDWLSKYHAVIVCDEKLVRVPFGNEILIFCGDESNNGPESRLNIISCTKTQKYLLKGCQVFLAHITTKKTEDKSEEKRLEDVPIVRDFLKVFPEDLPGIPPVRQVEFQIDLVPGVAPVARAPYRLALSVMKELSDQLQELSDKGFILPSSSPWGAPVLFVKKKDGSF</sequence>
<dbReference type="Pfam" id="PF03732">
    <property type="entry name" value="Retrotrans_gag"/>
    <property type="match status" value="1"/>
</dbReference>
<dbReference type="Pfam" id="PF08284">
    <property type="entry name" value="RVP_2"/>
    <property type="match status" value="1"/>
</dbReference>
<feature type="compositionally biased region" description="Basic and acidic residues" evidence="1">
    <location>
        <begin position="219"/>
        <end position="230"/>
    </location>
</feature>
<dbReference type="PANTHER" id="PTHR15503">
    <property type="entry name" value="LDOC1 RELATED"/>
    <property type="match status" value="1"/>
</dbReference>
<reference evidence="3" key="2">
    <citation type="submission" date="2022-01" db="EMBL/GenBank/DDBJ databases">
        <authorList>
            <person name="Yamashiro T."/>
            <person name="Shiraishi A."/>
            <person name="Satake H."/>
            <person name="Nakayama K."/>
        </authorList>
    </citation>
    <scope>NUCLEOTIDE SEQUENCE</scope>
</reference>
<dbReference type="Gene3D" id="3.10.10.10">
    <property type="entry name" value="HIV Type 1 Reverse Transcriptase, subunit A, domain 1"/>
    <property type="match status" value="1"/>
</dbReference>
<dbReference type="SUPFAM" id="SSF56672">
    <property type="entry name" value="DNA/RNA polymerases"/>
    <property type="match status" value="1"/>
</dbReference>
<feature type="region of interest" description="Disordered" evidence="1">
    <location>
        <begin position="219"/>
        <end position="244"/>
    </location>
</feature>
<dbReference type="InterPro" id="IPR032567">
    <property type="entry name" value="RTL1-rel"/>
</dbReference>
<dbReference type="EMBL" id="BQNB010015388">
    <property type="protein sequence ID" value="GJT39461.1"/>
    <property type="molecule type" value="Genomic_DNA"/>
</dbReference>
<keyword evidence="3" id="KW-0548">Nucleotidyltransferase</keyword>
<dbReference type="SUPFAM" id="SSF50630">
    <property type="entry name" value="Acid proteases"/>
    <property type="match status" value="1"/>
</dbReference>
<keyword evidence="3" id="KW-0695">RNA-directed DNA polymerase</keyword>
<organism evidence="3 4">
    <name type="scientific">Tanacetum coccineum</name>
    <dbReference type="NCBI Taxonomy" id="301880"/>
    <lineage>
        <taxon>Eukaryota</taxon>
        <taxon>Viridiplantae</taxon>
        <taxon>Streptophyta</taxon>
        <taxon>Embryophyta</taxon>
        <taxon>Tracheophyta</taxon>
        <taxon>Spermatophyta</taxon>
        <taxon>Magnoliopsida</taxon>
        <taxon>eudicotyledons</taxon>
        <taxon>Gunneridae</taxon>
        <taxon>Pentapetalae</taxon>
        <taxon>asterids</taxon>
        <taxon>campanulids</taxon>
        <taxon>Asterales</taxon>
        <taxon>Asteraceae</taxon>
        <taxon>Asteroideae</taxon>
        <taxon>Anthemideae</taxon>
        <taxon>Anthemidinae</taxon>
        <taxon>Tanacetum</taxon>
    </lineage>
</organism>
<comment type="caution">
    <text evidence="3">The sequence shown here is derived from an EMBL/GenBank/DDBJ whole genome shotgun (WGS) entry which is preliminary data.</text>
</comment>
<dbReference type="InterPro" id="IPR001969">
    <property type="entry name" value="Aspartic_peptidase_AS"/>
</dbReference>
<dbReference type="CDD" id="cd00303">
    <property type="entry name" value="retropepsin_like"/>
    <property type="match status" value="1"/>
</dbReference>
<dbReference type="Gene3D" id="2.40.70.10">
    <property type="entry name" value="Acid Proteases"/>
    <property type="match status" value="1"/>
</dbReference>
<dbReference type="Proteomes" id="UP001151760">
    <property type="component" value="Unassembled WGS sequence"/>
</dbReference>
<evidence type="ECO:0000259" key="2">
    <source>
        <dbReference type="Pfam" id="PF03732"/>
    </source>
</evidence>
<protein>
    <submittedName>
        <fullName evidence="3">Reverse transcriptase domain-containing protein</fullName>
    </submittedName>
</protein>
<evidence type="ECO:0000313" key="3">
    <source>
        <dbReference type="EMBL" id="GJT39461.1"/>
    </source>
</evidence>
<name>A0ABQ5DJR3_9ASTR</name>
<feature type="domain" description="Retrotransposon gag" evidence="2">
    <location>
        <begin position="108"/>
        <end position="180"/>
    </location>
</feature>
<dbReference type="InterPro" id="IPR021109">
    <property type="entry name" value="Peptidase_aspartic_dom_sf"/>
</dbReference>
<dbReference type="PANTHER" id="PTHR15503:SF45">
    <property type="entry name" value="RNA-DIRECTED DNA POLYMERASE HOMOLOG"/>
    <property type="match status" value="1"/>
</dbReference>
<proteinExistence type="predicted"/>
<gene>
    <name evidence="3" type="ORF">Tco_0939326</name>
</gene>
<evidence type="ECO:0000256" key="1">
    <source>
        <dbReference type="SAM" id="MobiDB-lite"/>
    </source>
</evidence>
<evidence type="ECO:0000313" key="4">
    <source>
        <dbReference type="Proteomes" id="UP001151760"/>
    </source>
</evidence>
<dbReference type="InterPro" id="IPR005162">
    <property type="entry name" value="Retrotrans_gag_dom"/>
</dbReference>
<accession>A0ABQ5DJR3</accession>
<reference evidence="3" key="1">
    <citation type="journal article" date="2022" name="Int. J. Mol. Sci.">
        <title>Draft Genome of Tanacetum Coccineum: Genomic Comparison of Closely Related Tanacetum-Family Plants.</title>
        <authorList>
            <person name="Yamashiro T."/>
            <person name="Shiraishi A."/>
            <person name="Nakayama K."/>
            <person name="Satake H."/>
        </authorList>
    </citation>
    <scope>NUCLEOTIDE SEQUENCE</scope>
</reference>
<dbReference type="PROSITE" id="PS00141">
    <property type="entry name" value="ASP_PROTEASE"/>
    <property type="match status" value="1"/>
</dbReference>
<keyword evidence="3" id="KW-0808">Transferase</keyword>